<evidence type="ECO:0000313" key="5">
    <source>
        <dbReference type="Proteomes" id="UP000053557"/>
    </source>
</evidence>
<dbReference type="GO" id="GO:0006465">
    <property type="term" value="P:signal peptide processing"/>
    <property type="evidence" value="ECO:0007669"/>
    <property type="project" value="TreeGrafter"/>
</dbReference>
<dbReference type="Gene3D" id="1.20.120.1220">
    <property type="match status" value="1"/>
</dbReference>
<dbReference type="InterPro" id="IPR050882">
    <property type="entry name" value="Prepilin_peptidase/N-MTase"/>
</dbReference>
<dbReference type="GO" id="GO:0004190">
    <property type="term" value="F:aspartic-type endopeptidase activity"/>
    <property type="evidence" value="ECO:0007669"/>
    <property type="project" value="InterPro"/>
</dbReference>
<feature type="transmembrane region" description="Helical" evidence="2">
    <location>
        <begin position="46"/>
        <end position="66"/>
    </location>
</feature>
<dbReference type="OrthoDB" id="5508079at2"/>
<sequence>MNAEVFLTIAACLIASVTDLRSRRIPNWLTGGFALLAVLTGMIQDRPIFITLEGGLIGFSTLFVPYVMRGIGAGDVKLLSAVGCAVGLSGMAYVLVGMAVTGALLAIVIRADLPRVSEGLGFPIAADSLVRESAVSNKPTIPYALAITGGALLWCATDFAR</sequence>
<dbReference type="Pfam" id="PF01478">
    <property type="entry name" value="Peptidase_A24"/>
    <property type="match status" value="1"/>
</dbReference>
<feature type="domain" description="Prepilin type IV endopeptidase peptidase" evidence="3">
    <location>
        <begin position="7"/>
        <end position="107"/>
    </location>
</feature>
<reference evidence="4 5" key="1">
    <citation type="submission" date="2015-12" db="EMBL/GenBank/DDBJ databases">
        <title>Draft genome sequence of Acidibacillus ferrooxidans ITV001, isolated from a chalcopyrite acid mine drainage site in Brazil.</title>
        <authorList>
            <person name="Dall'Agnol H."/>
            <person name="Nancucheo I."/>
            <person name="Johnson B."/>
            <person name="Oliveira R."/>
            <person name="Leite L."/>
            <person name="Pylro V."/>
            <person name="Nunes G.L."/>
            <person name="Tzotzos G."/>
            <person name="Fernandes G.R."/>
            <person name="Dutra J."/>
            <person name="Orellana S.C."/>
            <person name="Oliveira G."/>
        </authorList>
    </citation>
    <scope>NUCLEOTIDE SEQUENCE [LARGE SCALE GENOMIC DNA]</scope>
    <source>
        <strain evidence="5">ITV01</strain>
    </source>
</reference>
<keyword evidence="2" id="KW-0472">Membrane</keyword>
<organism evidence="4 5">
    <name type="scientific">Ferroacidibacillus organovorans</name>
    <dbReference type="NCBI Taxonomy" id="1765683"/>
    <lineage>
        <taxon>Bacteria</taxon>
        <taxon>Bacillati</taxon>
        <taxon>Bacillota</taxon>
        <taxon>Bacilli</taxon>
        <taxon>Bacillales</taxon>
        <taxon>Alicyclobacillaceae</taxon>
        <taxon>Ferroacidibacillus</taxon>
    </lineage>
</organism>
<dbReference type="AlphaFoldDB" id="A0A101XSG9"/>
<dbReference type="RefSeq" id="WP_067712396.1">
    <property type="nucleotide sequence ID" value="NZ_LPVJ01000009.1"/>
</dbReference>
<dbReference type="PANTHER" id="PTHR30487:SF0">
    <property type="entry name" value="PREPILIN LEADER PEPTIDASE_N-METHYLTRANSFERASE-RELATED"/>
    <property type="match status" value="1"/>
</dbReference>
<keyword evidence="2" id="KW-1133">Transmembrane helix</keyword>
<proteinExistence type="inferred from homology"/>
<protein>
    <recommendedName>
        <fullName evidence="3">Prepilin type IV endopeptidase peptidase domain-containing protein</fullName>
    </recommendedName>
</protein>
<keyword evidence="5" id="KW-1185">Reference proteome</keyword>
<dbReference type="InterPro" id="IPR000045">
    <property type="entry name" value="Prepilin_IV_endopep_pep"/>
</dbReference>
<dbReference type="PANTHER" id="PTHR30487">
    <property type="entry name" value="TYPE 4 PREPILIN-LIKE PROTEINS LEADER PEPTIDE-PROCESSING ENZYME"/>
    <property type="match status" value="1"/>
</dbReference>
<evidence type="ECO:0000259" key="3">
    <source>
        <dbReference type="Pfam" id="PF01478"/>
    </source>
</evidence>
<evidence type="ECO:0000256" key="1">
    <source>
        <dbReference type="ARBA" id="ARBA00005801"/>
    </source>
</evidence>
<keyword evidence="2" id="KW-0812">Transmembrane</keyword>
<comment type="caution">
    <text evidence="4">The sequence shown here is derived from an EMBL/GenBank/DDBJ whole genome shotgun (WGS) entry which is preliminary data.</text>
</comment>
<comment type="similarity">
    <text evidence="1">Belongs to the peptidase A24 family.</text>
</comment>
<dbReference type="GO" id="GO:0005886">
    <property type="term" value="C:plasma membrane"/>
    <property type="evidence" value="ECO:0007669"/>
    <property type="project" value="TreeGrafter"/>
</dbReference>
<gene>
    <name evidence="4" type="ORF">ATW55_07775</name>
</gene>
<dbReference type="Proteomes" id="UP000053557">
    <property type="component" value="Unassembled WGS sequence"/>
</dbReference>
<dbReference type="EMBL" id="LPVJ01000009">
    <property type="protein sequence ID" value="KUO96713.1"/>
    <property type="molecule type" value="Genomic_DNA"/>
</dbReference>
<name>A0A101XSG9_9BACL</name>
<evidence type="ECO:0000256" key="2">
    <source>
        <dbReference type="SAM" id="Phobius"/>
    </source>
</evidence>
<accession>A0A101XSG9</accession>
<evidence type="ECO:0000313" key="4">
    <source>
        <dbReference type="EMBL" id="KUO96713.1"/>
    </source>
</evidence>
<feature type="transmembrane region" description="Helical" evidence="2">
    <location>
        <begin position="78"/>
        <end position="109"/>
    </location>
</feature>